<dbReference type="EMBL" id="SMOL01000148">
    <property type="protein sequence ID" value="KAB2629342.1"/>
    <property type="molecule type" value="Genomic_DNA"/>
</dbReference>
<dbReference type="AlphaFoldDB" id="A0A5N5HT66"/>
<dbReference type="Proteomes" id="UP000327157">
    <property type="component" value="Chromosome 8"/>
</dbReference>
<reference evidence="1 2" key="1">
    <citation type="submission" date="2019-09" db="EMBL/GenBank/DDBJ databases">
        <authorList>
            <person name="Ou C."/>
        </authorList>
    </citation>
    <scope>NUCLEOTIDE SEQUENCE [LARGE SCALE GENOMIC DNA]</scope>
    <source>
        <strain evidence="1">S2</strain>
        <tissue evidence="1">Leaf</tissue>
    </source>
</reference>
<keyword evidence="1" id="KW-0675">Receptor</keyword>
<accession>A0A5N5HT66</accession>
<keyword evidence="2" id="KW-1185">Reference proteome</keyword>
<comment type="caution">
    <text evidence="1">The sequence shown here is derived from an EMBL/GenBank/DDBJ whole genome shotgun (WGS) entry which is preliminary data.</text>
</comment>
<gene>
    <name evidence="1" type="ORF">D8674_034137</name>
</gene>
<proteinExistence type="predicted"/>
<sequence length="183" mass="20143">MIFLINLLEHLYSIWKIQGKLLLNGQEIAVMGLSKISRQGFKEFKKEIFCDLVYGDADGLVDDSLAIEPLGLGSTDEELRFVGSGTSVGHRQNSGSGVLLDEVLVARVNFLEVFDLSSKEKKNSTIMAVLTLKGFQEAEQFVTNKKALKAINPTNLAAKTVAIKNKLADTYSNIRGYGIKDED</sequence>
<protein>
    <submittedName>
        <fullName evidence="1">Glutamate receptor 3.7-like</fullName>
    </submittedName>
</protein>
<organism evidence="1 2">
    <name type="scientific">Pyrus ussuriensis x Pyrus communis</name>
    <dbReference type="NCBI Taxonomy" id="2448454"/>
    <lineage>
        <taxon>Eukaryota</taxon>
        <taxon>Viridiplantae</taxon>
        <taxon>Streptophyta</taxon>
        <taxon>Embryophyta</taxon>
        <taxon>Tracheophyta</taxon>
        <taxon>Spermatophyta</taxon>
        <taxon>Magnoliopsida</taxon>
        <taxon>eudicotyledons</taxon>
        <taxon>Gunneridae</taxon>
        <taxon>Pentapetalae</taxon>
        <taxon>rosids</taxon>
        <taxon>fabids</taxon>
        <taxon>Rosales</taxon>
        <taxon>Rosaceae</taxon>
        <taxon>Amygdaloideae</taxon>
        <taxon>Maleae</taxon>
        <taxon>Pyrus</taxon>
    </lineage>
</organism>
<reference evidence="2" key="2">
    <citation type="submission" date="2019-10" db="EMBL/GenBank/DDBJ databases">
        <title>A de novo genome assembly of a pear dwarfing rootstock.</title>
        <authorList>
            <person name="Wang F."/>
            <person name="Wang J."/>
            <person name="Li S."/>
            <person name="Zhang Y."/>
            <person name="Fang M."/>
            <person name="Ma L."/>
            <person name="Zhao Y."/>
            <person name="Jiang S."/>
        </authorList>
    </citation>
    <scope>NUCLEOTIDE SEQUENCE [LARGE SCALE GENOMIC DNA]</scope>
</reference>
<name>A0A5N5HT66_9ROSA</name>
<evidence type="ECO:0000313" key="2">
    <source>
        <dbReference type="Proteomes" id="UP000327157"/>
    </source>
</evidence>
<evidence type="ECO:0000313" key="1">
    <source>
        <dbReference type="EMBL" id="KAB2629342.1"/>
    </source>
</evidence>
<reference evidence="1 2" key="3">
    <citation type="submission" date="2019-11" db="EMBL/GenBank/DDBJ databases">
        <title>A de novo genome assembly of a pear dwarfing rootstock.</title>
        <authorList>
            <person name="Wang F."/>
            <person name="Wang J."/>
            <person name="Li S."/>
            <person name="Zhang Y."/>
            <person name="Fang M."/>
            <person name="Ma L."/>
            <person name="Zhao Y."/>
            <person name="Jiang S."/>
        </authorList>
    </citation>
    <scope>NUCLEOTIDE SEQUENCE [LARGE SCALE GENOMIC DNA]</scope>
    <source>
        <strain evidence="1">S2</strain>
        <tissue evidence="1">Leaf</tissue>
    </source>
</reference>